<name>A0A0L8FW40_OCTBM</name>
<sequence>MIFVVINAMKKNTFKLSTYLCNTVMVEHVICGLNLKGKYKLVSGIIGTSCLLYPISQPNCLKIFQ</sequence>
<dbReference type="AlphaFoldDB" id="A0A0L8FW40"/>
<proteinExistence type="predicted"/>
<evidence type="ECO:0000313" key="1">
    <source>
        <dbReference type="EMBL" id="KOF68941.1"/>
    </source>
</evidence>
<dbReference type="EMBL" id="KQ425846">
    <property type="protein sequence ID" value="KOF68941.1"/>
    <property type="molecule type" value="Genomic_DNA"/>
</dbReference>
<reference evidence="1" key="1">
    <citation type="submission" date="2015-07" db="EMBL/GenBank/DDBJ databases">
        <title>MeaNS - Measles Nucleotide Surveillance Program.</title>
        <authorList>
            <person name="Tran T."/>
            <person name="Druce J."/>
        </authorList>
    </citation>
    <scope>NUCLEOTIDE SEQUENCE</scope>
    <source>
        <strain evidence="1">UCB-OBI-ISO-001</strain>
        <tissue evidence="1">Gonad</tissue>
    </source>
</reference>
<gene>
    <name evidence="1" type="ORF">OCBIM_22006222mg</name>
</gene>
<organism evidence="1">
    <name type="scientific">Octopus bimaculoides</name>
    <name type="common">California two-spotted octopus</name>
    <dbReference type="NCBI Taxonomy" id="37653"/>
    <lineage>
        <taxon>Eukaryota</taxon>
        <taxon>Metazoa</taxon>
        <taxon>Spiralia</taxon>
        <taxon>Lophotrochozoa</taxon>
        <taxon>Mollusca</taxon>
        <taxon>Cephalopoda</taxon>
        <taxon>Coleoidea</taxon>
        <taxon>Octopodiformes</taxon>
        <taxon>Octopoda</taxon>
        <taxon>Incirrata</taxon>
        <taxon>Octopodidae</taxon>
        <taxon>Octopus</taxon>
    </lineage>
</organism>
<accession>A0A0L8FW40</accession>
<protein>
    <submittedName>
        <fullName evidence="1">Uncharacterized protein</fullName>
    </submittedName>
</protein>